<proteinExistence type="predicted"/>
<dbReference type="EMBL" id="JAGSPJ010000005">
    <property type="protein sequence ID" value="MBR7800736.1"/>
    <property type="molecule type" value="Genomic_DNA"/>
</dbReference>
<dbReference type="InterPro" id="IPR001789">
    <property type="entry name" value="Sig_transdc_resp-reg_receiver"/>
</dbReference>
<dbReference type="RefSeq" id="WP_212675878.1">
    <property type="nucleotide sequence ID" value="NZ_JAGSPJ010000005.1"/>
</dbReference>
<keyword evidence="1" id="KW-0597">Phosphoprotein</keyword>
<name>A0A941E3C6_9BURK</name>
<dbReference type="PANTHER" id="PTHR43228:SF1">
    <property type="entry name" value="TWO-COMPONENT RESPONSE REGULATOR ARR22"/>
    <property type="match status" value="1"/>
</dbReference>
<dbReference type="PROSITE" id="PS50110">
    <property type="entry name" value="RESPONSE_REGULATORY"/>
    <property type="match status" value="1"/>
</dbReference>
<dbReference type="Gene3D" id="3.40.50.2300">
    <property type="match status" value="1"/>
</dbReference>
<accession>A0A941E3C6</accession>
<sequence length="137" mass="15031">MSEQAALKVLIVDDYDMTRTLLKIILRGQRFEIVGEAVDGEEGVAMCTNLQPDIVLLDVVMPKLNGLEALAKIKSMARQPMVLMVSGAEESGVVEQAVRLGASGYILKPFNTASVIETMNQARDTFILRNAAEIKRH</sequence>
<evidence type="ECO:0000256" key="1">
    <source>
        <dbReference type="PROSITE-ProRule" id="PRU00169"/>
    </source>
</evidence>
<dbReference type="InterPro" id="IPR052048">
    <property type="entry name" value="ST_Response_Regulator"/>
</dbReference>
<organism evidence="3 4">
    <name type="scientific">Undibacterium fentianense</name>
    <dbReference type="NCBI Taxonomy" id="2828728"/>
    <lineage>
        <taxon>Bacteria</taxon>
        <taxon>Pseudomonadati</taxon>
        <taxon>Pseudomonadota</taxon>
        <taxon>Betaproteobacteria</taxon>
        <taxon>Burkholderiales</taxon>
        <taxon>Oxalobacteraceae</taxon>
        <taxon>Undibacterium</taxon>
    </lineage>
</organism>
<dbReference type="PANTHER" id="PTHR43228">
    <property type="entry name" value="TWO-COMPONENT RESPONSE REGULATOR"/>
    <property type="match status" value="1"/>
</dbReference>
<dbReference type="Pfam" id="PF00072">
    <property type="entry name" value="Response_reg"/>
    <property type="match status" value="1"/>
</dbReference>
<gene>
    <name evidence="3" type="ORF">KDM90_12070</name>
</gene>
<evidence type="ECO:0000259" key="2">
    <source>
        <dbReference type="PROSITE" id="PS50110"/>
    </source>
</evidence>
<dbReference type="Proteomes" id="UP000678545">
    <property type="component" value="Unassembled WGS sequence"/>
</dbReference>
<reference evidence="3" key="1">
    <citation type="submission" date="2021-04" db="EMBL/GenBank/DDBJ databases">
        <title>novel species isolated from subtropical streams in China.</title>
        <authorList>
            <person name="Lu H."/>
        </authorList>
    </citation>
    <scope>NUCLEOTIDE SEQUENCE</scope>
    <source>
        <strain evidence="3">FT137W</strain>
    </source>
</reference>
<dbReference type="GO" id="GO:0000160">
    <property type="term" value="P:phosphorelay signal transduction system"/>
    <property type="evidence" value="ECO:0007669"/>
    <property type="project" value="InterPro"/>
</dbReference>
<keyword evidence="4" id="KW-1185">Reference proteome</keyword>
<dbReference type="InterPro" id="IPR011006">
    <property type="entry name" value="CheY-like_superfamily"/>
</dbReference>
<dbReference type="SMART" id="SM00448">
    <property type="entry name" value="REC"/>
    <property type="match status" value="1"/>
</dbReference>
<feature type="modified residue" description="4-aspartylphosphate" evidence="1">
    <location>
        <position position="58"/>
    </location>
</feature>
<comment type="caution">
    <text evidence="3">The sequence shown here is derived from an EMBL/GenBank/DDBJ whole genome shotgun (WGS) entry which is preliminary data.</text>
</comment>
<evidence type="ECO:0000313" key="4">
    <source>
        <dbReference type="Proteomes" id="UP000678545"/>
    </source>
</evidence>
<protein>
    <submittedName>
        <fullName evidence="3">Response regulator</fullName>
    </submittedName>
</protein>
<feature type="domain" description="Response regulatory" evidence="2">
    <location>
        <begin position="8"/>
        <end position="123"/>
    </location>
</feature>
<dbReference type="SUPFAM" id="SSF52172">
    <property type="entry name" value="CheY-like"/>
    <property type="match status" value="1"/>
</dbReference>
<evidence type="ECO:0000313" key="3">
    <source>
        <dbReference type="EMBL" id="MBR7800736.1"/>
    </source>
</evidence>
<dbReference type="AlphaFoldDB" id="A0A941E3C6"/>